<protein>
    <recommendedName>
        <fullName evidence="7">Peptidase S33 tripeptidyl aminopeptidase-like C-terminal domain-containing protein</fullName>
    </recommendedName>
</protein>
<sequence>MDTKRVVLGVIKLAAKTKDDPVPPLFINPGGPGGSGIEAVLRTGQAIQMVAGDNHDIISWDPRGVGVSTPRVDCWKNSQKRLLWNIQDAGVVDERPGLVYDAYAHSMAFSGACESGANETGIFEHLSTVYHARDMLEIMNRSGHEKLRYWGMSYGSVLGGVFASMYPDQIERMVSDGNVDYTNWFEGDSSQFFQDADSILLAFDKACHGAGAEICPLWAESPEAVGGRRDAILARLKKNPLIIPAGVRESGPEMPQVITYSILQVITRTILYAPLKRVQLLAQMYSTIESGDAAAFYDASVGYRRKLVGQACAIADIPATEPQETSMEMDAFPAISCSDAKPEEHSPEQFVEYLEKLHRVSKWAGASNMYFKISCVGRTIRPKWHFAPEENTKTKTSHPILFVNNVYDSITPLESAYNNSAHFPGSVVLTQNAYGHCSSSAPSSCTTKYLRAYFQNGTLPEPGTVCEPEYHFFESPGVRAQDELSDATWEMFEKADILRIGNDMGNDMGMIYGV</sequence>
<dbReference type="InterPro" id="IPR000073">
    <property type="entry name" value="AB_hydrolase_1"/>
</dbReference>
<organism evidence="5 6">
    <name type="scientific">Bionectria ochroleuca</name>
    <name type="common">Gliocladium roseum</name>
    <dbReference type="NCBI Taxonomy" id="29856"/>
    <lineage>
        <taxon>Eukaryota</taxon>
        <taxon>Fungi</taxon>
        <taxon>Dikarya</taxon>
        <taxon>Ascomycota</taxon>
        <taxon>Pezizomycotina</taxon>
        <taxon>Sordariomycetes</taxon>
        <taxon>Hypocreomycetidae</taxon>
        <taxon>Hypocreales</taxon>
        <taxon>Bionectriaceae</taxon>
        <taxon>Clonostachys</taxon>
    </lineage>
</organism>
<dbReference type="PANTHER" id="PTHR43248:SF25">
    <property type="entry name" value="AB HYDROLASE-1 DOMAIN-CONTAINING PROTEIN-RELATED"/>
    <property type="match status" value="1"/>
</dbReference>
<accession>A0ABY6V327</accession>
<evidence type="ECO:0000313" key="6">
    <source>
        <dbReference type="Proteomes" id="UP000766486"/>
    </source>
</evidence>
<evidence type="ECO:0000256" key="2">
    <source>
        <dbReference type="ARBA" id="ARBA00022801"/>
    </source>
</evidence>
<dbReference type="InterPro" id="IPR051601">
    <property type="entry name" value="Serine_prot/Carboxylest_S33"/>
</dbReference>
<dbReference type="SUPFAM" id="SSF53474">
    <property type="entry name" value="alpha/beta-Hydrolases"/>
    <property type="match status" value="1"/>
</dbReference>
<dbReference type="InterPro" id="IPR029058">
    <property type="entry name" value="AB_hydrolase_fold"/>
</dbReference>
<evidence type="ECO:0000256" key="1">
    <source>
        <dbReference type="ARBA" id="ARBA00010088"/>
    </source>
</evidence>
<comment type="similarity">
    <text evidence="1">Belongs to the peptidase S33 family.</text>
</comment>
<dbReference type="EMBL" id="CABFNS010001100">
    <property type="protein sequence ID" value="VUC38109.1"/>
    <property type="molecule type" value="Genomic_DNA"/>
</dbReference>
<dbReference type="Proteomes" id="UP000766486">
    <property type="component" value="Unassembled WGS sequence"/>
</dbReference>
<dbReference type="Pfam" id="PF08386">
    <property type="entry name" value="Abhydrolase_4"/>
    <property type="match status" value="1"/>
</dbReference>
<feature type="domain" description="AB hydrolase-1" evidence="3">
    <location>
        <begin position="23"/>
        <end position="184"/>
    </location>
</feature>
<evidence type="ECO:0000313" key="5">
    <source>
        <dbReference type="EMBL" id="VUC38109.1"/>
    </source>
</evidence>
<dbReference type="InterPro" id="IPR013595">
    <property type="entry name" value="Pept_S33_TAP-like_C"/>
</dbReference>
<evidence type="ECO:0000259" key="3">
    <source>
        <dbReference type="Pfam" id="PF00561"/>
    </source>
</evidence>
<reference evidence="5 6" key="1">
    <citation type="submission" date="2019-06" db="EMBL/GenBank/DDBJ databases">
        <authorList>
            <person name="Broberg M."/>
        </authorList>
    </citation>
    <scope>NUCLEOTIDE SEQUENCE [LARGE SCALE GENOMIC DNA]</scope>
</reference>
<feature type="domain" description="Peptidase S33 tripeptidyl aminopeptidase-like C-terminal" evidence="4">
    <location>
        <begin position="369"/>
        <end position="466"/>
    </location>
</feature>
<gene>
    <name evidence="5" type="ORF">CLO192961_LOCUS493820</name>
</gene>
<comment type="caution">
    <text evidence="5">The sequence shown here is derived from an EMBL/GenBank/DDBJ whole genome shotgun (WGS) entry which is preliminary data.</text>
</comment>
<evidence type="ECO:0008006" key="7">
    <source>
        <dbReference type="Google" id="ProtNLM"/>
    </source>
</evidence>
<evidence type="ECO:0000259" key="4">
    <source>
        <dbReference type="Pfam" id="PF08386"/>
    </source>
</evidence>
<dbReference type="Pfam" id="PF00561">
    <property type="entry name" value="Abhydrolase_1"/>
    <property type="match status" value="1"/>
</dbReference>
<name>A0ABY6V327_BIOOC</name>
<keyword evidence="2" id="KW-0378">Hydrolase</keyword>
<keyword evidence="6" id="KW-1185">Reference proteome</keyword>
<dbReference type="Gene3D" id="3.40.50.1820">
    <property type="entry name" value="alpha/beta hydrolase"/>
    <property type="match status" value="1"/>
</dbReference>
<dbReference type="PANTHER" id="PTHR43248">
    <property type="entry name" value="2-SUCCINYL-6-HYDROXY-2,4-CYCLOHEXADIENE-1-CARBOXYLATE SYNTHASE"/>
    <property type="match status" value="1"/>
</dbReference>
<proteinExistence type="inferred from homology"/>